<evidence type="ECO:0000313" key="3">
    <source>
        <dbReference type="Proteomes" id="UP000179266"/>
    </source>
</evidence>
<dbReference type="AlphaFoldDB" id="A0A1F7RYL9"/>
<evidence type="ECO:0000313" key="2">
    <source>
        <dbReference type="EMBL" id="OGL46530.1"/>
    </source>
</evidence>
<dbReference type="Proteomes" id="UP000179266">
    <property type="component" value="Unassembled WGS sequence"/>
</dbReference>
<gene>
    <name evidence="2" type="ORF">A2161_22080</name>
</gene>
<protein>
    <recommendedName>
        <fullName evidence="4">Periplasmic heavy metal sensor</fullName>
    </recommendedName>
</protein>
<keyword evidence="1" id="KW-0175">Coiled coil</keyword>
<reference evidence="2 3" key="1">
    <citation type="journal article" date="2016" name="Nat. Commun.">
        <title>Thousands of microbial genomes shed light on interconnected biogeochemical processes in an aquifer system.</title>
        <authorList>
            <person name="Anantharaman K."/>
            <person name="Brown C.T."/>
            <person name="Hug L.A."/>
            <person name="Sharon I."/>
            <person name="Castelle C.J."/>
            <person name="Probst A.J."/>
            <person name="Thomas B.C."/>
            <person name="Singh A."/>
            <person name="Wilkins M.J."/>
            <person name="Karaoz U."/>
            <person name="Brodie E.L."/>
            <person name="Williams K.H."/>
            <person name="Hubbard S.S."/>
            <person name="Banfield J.F."/>
        </authorList>
    </citation>
    <scope>NUCLEOTIDE SEQUENCE [LARGE SCALE GENOMIC DNA]</scope>
</reference>
<dbReference type="EMBL" id="MGDD01000123">
    <property type="protein sequence ID" value="OGL46530.1"/>
    <property type="molecule type" value="Genomic_DNA"/>
</dbReference>
<organism evidence="2 3">
    <name type="scientific">Candidatus Schekmanbacteria bacterium RBG_13_48_7</name>
    <dbReference type="NCBI Taxonomy" id="1817878"/>
    <lineage>
        <taxon>Bacteria</taxon>
        <taxon>Candidatus Schekmaniibacteriota</taxon>
    </lineage>
</organism>
<name>A0A1F7RYL9_9BACT</name>
<evidence type="ECO:0008006" key="4">
    <source>
        <dbReference type="Google" id="ProtNLM"/>
    </source>
</evidence>
<accession>A0A1F7RYL9</accession>
<sequence length="170" mass="20360">MKKNLFILFLILLMIINITALTTIAYQRYKVGRHDLRTDRPGMGMRNVNRMLGLNDMQAKEFESEHEKLNAEIEQIQELLEQKRTALLDEMMILEPDMSKINKLIEDTGNLQTEIKKKTTMHILKLKTFLNPQQQKKFFETFRQNENRRARRLYGEFLKGPRNRKYQDKN</sequence>
<feature type="coiled-coil region" evidence="1">
    <location>
        <begin position="59"/>
        <end position="90"/>
    </location>
</feature>
<evidence type="ECO:0000256" key="1">
    <source>
        <dbReference type="SAM" id="Coils"/>
    </source>
</evidence>
<proteinExistence type="predicted"/>
<comment type="caution">
    <text evidence="2">The sequence shown here is derived from an EMBL/GenBank/DDBJ whole genome shotgun (WGS) entry which is preliminary data.</text>
</comment>
<dbReference type="Gene3D" id="1.20.120.1490">
    <property type="match status" value="1"/>
</dbReference>